<proteinExistence type="predicted"/>
<gene>
    <name evidence="3" type="ORF">ACFP1K_33445</name>
</gene>
<dbReference type="RefSeq" id="WP_380760977.1">
    <property type="nucleotide sequence ID" value="NZ_JBHSRF010000077.1"/>
</dbReference>
<keyword evidence="2" id="KW-0732">Signal</keyword>
<dbReference type="EMBL" id="JBHSRF010000077">
    <property type="protein sequence ID" value="MFC6086114.1"/>
    <property type="molecule type" value="Genomic_DNA"/>
</dbReference>
<evidence type="ECO:0000256" key="2">
    <source>
        <dbReference type="SAM" id="SignalP"/>
    </source>
</evidence>
<feature type="signal peptide" evidence="2">
    <location>
        <begin position="1"/>
        <end position="24"/>
    </location>
</feature>
<feature type="region of interest" description="Disordered" evidence="1">
    <location>
        <begin position="257"/>
        <end position="276"/>
    </location>
</feature>
<protein>
    <submittedName>
        <fullName evidence="3">Uncharacterized protein</fullName>
    </submittedName>
</protein>
<organism evidence="3 4">
    <name type="scientific">Sphaerisporangium aureirubrum</name>
    <dbReference type="NCBI Taxonomy" id="1544736"/>
    <lineage>
        <taxon>Bacteria</taxon>
        <taxon>Bacillati</taxon>
        <taxon>Actinomycetota</taxon>
        <taxon>Actinomycetes</taxon>
        <taxon>Streptosporangiales</taxon>
        <taxon>Streptosporangiaceae</taxon>
        <taxon>Sphaerisporangium</taxon>
    </lineage>
</organism>
<reference evidence="4" key="1">
    <citation type="journal article" date="2019" name="Int. J. Syst. Evol. Microbiol.">
        <title>The Global Catalogue of Microorganisms (GCM) 10K type strain sequencing project: providing services to taxonomists for standard genome sequencing and annotation.</title>
        <authorList>
            <consortium name="The Broad Institute Genomics Platform"/>
            <consortium name="The Broad Institute Genome Sequencing Center for Infectious Disease"/>
            <person name="Wu L."/>
            <person name="Ma J."/>
        </authorList>
    </citation>
    <scope>NUCLEOTIDE SEQUENCE [LARGE SCALE GENOMIC DNA]</scope>
    <source>
        <strain evidence="4">JCM 30346</strain>
    </source>
</reference>
<comment type="caution">
    <text evidence="3">The sequence shown here is derived from an EMBL/GenBank/DDBJ whole genome shotgun (WGS) entry which is preliminary data.</text>
</comment>
<dbReference type="Proteomes" id="UP001596137">
    <property type="component" value="Unassembled WGS sequence"/>
</dbReference>
<keyword evidence="4" id="KW-1185">Reference proteome</keyword>
<feature type="chain" id="PRO_5045653749" evidence="2">
    <location>
        <begin position="25"/>
        <end position="276"/>
    </location>
</feature>
<evidence type="ECO:0000256" key="1">
    <source>
        <dbReference type="SAM" id="MobiDB-lite"/>
    </source>
</evidence>
<evidence type="ECO:0000313" key="3">
    <source>
        <dbReference type="EMBL" id="MFC6086114.1"/>
    </source>
</evidence>
<sequence length="276" mass="28454">MINRHALASLPKRVLLLTAAASLAAVPGLALGGPAQARSLPAAELPPRPACLLGNGGYEMPGPLTGPGNQTTHVPGWRTTSADGVVELWGPGNADANGGVEVPADSGGQFAELNGTQASTLYQDVVTHPRTILVWRVAHRARGTAPEQMDVIRVRVGAPGATTAQVPLGRRTPDIADGGTEWGHHVGLYRVPRGQRITRIAVESVSSAGGPTYGNFVDSISVACTRPCPRKVRLQRRGCDILGVPLPQAPSVLPAGPAVIPRPAGGPLPRTGPMGS</sequence>
<name>A0ABW1NTQ0_9ACTN</name>
<evidence type="ECO:0000313" key="4">
    <source>
        <dbReference type="Proteomes" id="UP001596137"/>
    </source>
</evidence>
<accession>A0ABW1NTQ0</accession>